<keyword evidence="2" id="KW-0732">Signal</keyword>
<accession>A0A7S2XJ43</accession>
<name>A0A7S2XJ43_9STRA</name>
<feature type="chain" id="PRO_5030565839" evidence="2">
    <location>
        <begin position="24"/>
        <end position="257"/>
    </location>
</feature>
<evidence type="ECO:0000313" key="3">
    <source>
        <dbReference type="EMBL" id="CAD9810822.1"/>
    </source>
</evidence>
<proteinExistence type="predicted"/>
<evidence type="ECO:0000256" key="2">
    <source>
        <dbReference type="SAM" id="SignalP"/>
    </source>
</evidence>
<reference evidence="3" key="1">
    <citation type="submission" date="2021-01" db="EMBL/GenBank/DDBJ databases">
        <authorList>
            <person name="Corre E."/>
            <person name="Pelletier E."/>
            <person name="Niang G."/>
            <person name="Scheremetjew M."/>
            <person name="Finn R."/>
            <person name="Kale V."/>
            <person name="Holt S."/>
            <person name="Cochrane G."/>
            <person name="Meng A."/>
            <person name="Brown T."/>
            <person name="Cohen L."/>
        </authorList>
    </citation>
    <scope>NUCLEOTIDE SEQUENCE</scope>
    <source>
        <strain evidence="3">CCMP2084</strain>
    </source>
</reference>
<organism evidence="3">
    <name type="scientific">Attheya septentrionalis</name>
    <dbReference type="NCBI Taxonomy" id="420275"/>
    <lineage>
        <taxon>Eukaryota</taxon>
        <taxon>Sar</taxon>
        <taxon>Stramenopiles</taxon>
        <taxon>Ochrophyta</taxon>
        <taxon>Bacillariophyta</taxon>
        <taxon>Coscinodiscophyceae</taxon>
        <taxon>Chaetocerotophycidae</taxon>
        <taxon>Chaetocerotales</taxon>
        <taxon>Attheyaceae</taxon>
        <taxon>Attheya</taxon>
    </lineage>
</organism>
<evidence type="ECO:0000256" key="1">
    <source>
        <dbReference type="SAM" id="Phobius"/>
    </source>
</evidence>
<sequence length="257" mass="27149">MRTPSSAIVLAMVWLFIMASAMAFAPALTTLGNRHGMVPTTSTRLEAVSPDLADAAMTVAGIFKPLEKEMAQGQFFINLGFSVGGLGIGFIQLPRLYGIIQTIRALASEGPTEGGEKLKLGPIASLIFPAPSEKDVLKVISKIPSSDRVIQLGSSQNFLAAKGYVVSQDFTEVLTKQGCNPLAVFAAFDALSSGKGAAVEPDVFDANVARWKVDGTDAFATDLQKSSLIRMGSYATLLLLLFIVTDLIVETGIAAYA</sequence>
<keyword evidence="1" id="KW-0472">Membrane</keyword>
<protein>
    <submittedName>
        <fullName evidence="3">Uncharacterized protein</fullName>
    </submittedName>
</protein>
<feature type="transmembrane region" description="Helical" evidence="1">
    <location>
        <begin position="234"/>
        <end position="256"/>
    </location>
</feature>
<gene>
    <name evidence="3" type="ORF">ASEP1449_LOCUS2646</name>
</gene>
<dbReference type="EMBL" id="HBHQ01003981">
    <property type="protein sequence ID" value="CAD9810822.1"/>
    <property type="molecule type" value="Transcribed_RNA"/>
</dbReference>
<feature type="transmembrane region" description="Helical" evidence="1">
    <location>
        <begin position="75"/>
        <end position="94"/>
    </location>
</feature>
<keyword evidence="1" id="KW-1133">Transmembrane helix</keyword>
<feature type="signal peptide" evidence="2">
    <location>
        <begin position="1"/>
        <end position="23"/>
    </location>
</feature>
<dbReference type="AlphaFoldDB" id="A0A7S2XJ43"/>
<keyword evidence="1" id="KW-0812">Transmembrane</keyword>